<proteinExistence type="inferred from homology"/>
<dbReference type="InterPro" id="IPR036393">
    <property type="entry name" value="AceGlu_kinase-like_sf"/>
</dbReference>
<dbReference type="AlphaFoldDB" id="A0A017T037"/>
<protein>
    <recommendedName>
        <fullName evidence="9">Acetylglutamate kinase</fullName>
        <ecNumber evidence="9">2.7.2.8</ecNumber>
    </recommendedName>
    <alternativeName>
        <fullName evidence="9">N-acetyl-L-glutamate 5-phosphotransferase</fullName>
    </alternativeName>
    <alternativeName>
        <fullName evidence="9">NAG kinase</fullName>
        <shortName evidence="9">NAGK</shortName>
    </alternativeName>
</protein>
<dbReference type="GO" id="GO:0005524">
    <property type="term" value="F:ATP binding"/>
    <property type="evidence" value="ECO:0007669"/>
    <property type="project" value="UniProtKB-UniRule"/>
</dbReference>
<dbReference type="PIRSF" id="PIRSF000728">
    <property type="entry name" value="NAGK"/>
    <property type="match status" value="1"/>
</dbReference>
<sequence length="283" mass="28928">MSGTMVSEEPGFEGTLVVKLGGEVVGGEALAVIAADLAALSCAGARIVVVHGGGPQATKLQERLGIPVQKVAGRRVTDAETLDIMKMVVAGKLNVELCAALVAAGAKPVGLHGASGPVIRAAKRPPKVYAGAGPDPVDLGHVGDVTGVDHDLLNLLMRNAYLPVVACIGAGHEGDVYNINADTVANRLAVELGAESLLLVSDVPGVLQDVNDPASRIGRLTAAEGQSLIESGVISKGMIVKIEESFAALREGVQRIHILGHLKPGDLSREAREPGSVGTVLLP</sequence>
<name>A0A017T037_9BACT</name>
<dbReference type="EC" id="2.7.2.8" evidence="9"/>
<dbReference type="InterPro" id="IPR001057">
    <property type="entry name" value="Glu/AcGlu_kinase"/>
</dbReference>
<dbReference type="PANTHER" id="PTHR23342:SF0">
    <property type="entry name" value="N-ACETYLGLUTAMATE SYNTHASE, MITOCHONDRIAL"/>
    <property type="match status" value="1"/>
</dbReference>
<keyword evidence="12" id="KW-1185">Reference proteome</keyword>
<comment type="catalytic activity">
    <reaction evidence="8 9">
        <text>N-acetyl-L-glutamate + ATP = N-acetyl-L-glutamyl 5-phosphate + ADP</text>
        <dbReference type="Rhea" id="RHEA:14629"/>
        <dbReference type="ChEBI" id="CHEBI:30616"/>
        <dbReference type="ChEBI" id="CHEBI:44337"/>
        <dbReference type="ChEBI" id="CHEBI:57936"/>
        <dbReference type="ChEBI" id="CHEBI:456216"/>
        <dbReference type="EC" id="2.7.2.8"/>
    </reaction>
</comment>
<evidence type="ECO:0000256" key="7">
    <source>
        <dbReference type="ARBA" id="ARBA00022840"/>
    </source>
</evidence>
<evidence type="ECO:0000256" key="4">
    <source>
        <dbReference type="ARBA" id="ARBA00022679"/>
    </source>
</evidence>
<dbReference type="InterPro" id="IPR001048">
    <property type="entry name" value="Asp/Glu/Uridylate_kinase"/>
</dbReference>
<accession>A0A017T037</accession>
<keyword evidence="4 9" id="KW-0808">Transferase</keyword>
<keyword evidence="2 9" id="KW-0055">Arginine biosynthesis</keyword>
<feature type="binding site" evidence="9">
    <location>
        <position position="75"/>
    </location>
    <ligand>
        <name>substrate</name>
    </ligand>
</feature>
<dbReference type="Gene3D" id="3.40.1160.10">
    <property type="entry name" value="Acetylglutamate kinase-like"/>
    <property type="match status" value="1"/>
</dbReference>
<feature type="domain" description="Aspartate/glutamate/uridylate kinase" evidence="10">
    <location>
        <begin position="15"/>
        <end position="259"/>
    </location>
</feature>
<dbReference type="Proteomes" id="UP000019678">
    <property type="component" value="Unassembled WGS sequence"/>
</dbReference>
<evidence type="ECO:0000256" key="3">
    <source>
        <dbReference type="ARBA" id="ARBA00022605"/>
    </source>
</evidence>
<dbReference type="eggNOG" id="COG0548">
    <property type="taxonomic scope" value="Bacteria"/>
</dbReference>
<evidence type="ECO:0000313" key="11">
    <source>
        <dbReference type="EMBL" id="EYF02553.1"/>
    </source>
</evidence>
<dbReference type="NCBIfam" id="TIGR00761">
    <property type="entry name" value="argB"/>
    <property type="match status" value="1"/>
</dbReference>
<feature type="site" description="Transition state stabilizer" evidence="9">
    <location>
        <position position="241"/>
    </location>
</feature>
<gene>
    <name evidence="9" type="primary">argB</name>
    <name evidence="11" type="ORF">CAP_6760</name>
</gene>
<dbReference type="UniPathway" id="UPA00068">
    <property type="reaction ID" value="UER00107"/>
</dbReference>
<evidence type="ECO:0000256" key="9">
    <source>
        <dbReference type="HAMAP-Rule" id="MF_00082"/>
    </source>
</evidence>
<comment type="subcellular location">
    <subcellularLocation>
        <location evidence="9">Cytoplasm</location>
    </subcellularLocation>
</comment>
<evidence type="ECO:0000256" key="6">
    <source>
        <dbReference type="ARBA" id="ARBA00022777"/>
    </source>
</evidence>
<evidence type="ECO:0000313" key="12">
    <source>
        <dbReference type="Proteomes" id="UP000019678"/>
    </source>
</evidence>
<feature type="site" description="Transition state stabilizer" evidence="9">
    <location>
        <position position="19"/>
    </location>
</feature>
<organism evidence="11 12">
    <name type="scientific">Chondromyces apiculatus DSM 436</name>
    <dbReference type="NCBI Taxonomy" id="1192034"/>
    <lineage>
        <taxon>Bacteria</taxon>
        <taxon>Pseudomonadati</taxon>
        <taxon>Myxococcota</taxon>
        <taxon>Polyangia</taxon>
        <taxon>Polyangiales</taxon>
        <taxon>Polyangiaceae</taxon>
        <taxon>Chondromyces</taxon>
    </lineage>
</organism>
<comment type="function">
    <text evidence="9">Catalyzes the ATP-dependent phosphorylation of N-acetyl-L-glutamate.</text>
</comment>
<dbReference type="PANTHER" id="PTHR23342">
    <property type="entry name" value="N-ACETYLGLUTAMATE SYNTHASE"/>
    <property type="match status" value="1"/>
</dbReference>
<dbReference type="Pfam" id="PF00696">
    <property type="entry name" value="AA_kinase"/>
    <property type="match status" value="1"/>
</dbReference>
<feature type="binding site" evidence="9">
    <location>
        <position position="178"/>
    </location>
    <ligand>
        <name>substrate</name>
    </ligand>
</feature>
<dbReference type="STRING" id="1192034.CAP_6760"/>
<evidence type="ECO:0000259" key="10">
    <source>
        <dbReference type="Pfam" id="PF00696"/>
    </source>
</evidence>
<dbReference type="SUPFAM" id="SSF53633">
    <property type="entry name" value="Carbamate kinase-like"/>
    <property type="match status" value="1"/>
</dbReference>
<comment type="similarity">
    <text evidence="9">Belongs to the acetylglutamate kinase family. ArgB subfamily.</text>
</comment>
<dbReference type="InterPro" id="IPR037528">
    <property type="entry name" value="ArgB"/>
</dbReference>
<evidence type="ECO:0000256" key="8">
    <source>
        <dbReference type="ARBA" id="ARBA00048141"/>
    </source>
</evidence>
<evidence type="ECO:0000256" key="1">
    <source>
        <dbReference type="ARBA" id="ARBA00004828"/>
    </source>
</evidence>
<dbReference type="HAMAP" id="MF_00082">
    <property type="entry name" value="ArgB"/>
    <property type="match status" value="1"/>
</dbReference>
<evidence type="ECO:0000256" key="5">
    <source>
        <dbReference type="ARBA" id="ARBA00022741"/>
    </source>
</evidence>
<evidence type="ECO:0000256" key="2">
    <source>
        <dbReference type="ARBA" id="ARBA00022571"/>
    </source>
</evidence>
<comment type="caution">
    <text evidence="11">The sequence shown here is derived from an EMBL/GenBank/DDBJ whole genome shotgun (WGS) entry which is preliminary data.</text>
</comment>
<keyword evidence="5 9" id="KW-0547">Nucleotide-binding</keyword>
<reference evidence="11 12" key="1">
    <citation type="submission" date="2013-05" db="EMBL/GenBank/DDBJ databases">
        <title>Genome assembly of Chondromyces apiculatus DSM 436.</title>
        <authorList>
            <person name="Sharma G."/>
            <person name="Khatri I."/>
            <person name="Kaur C."/>
            <person name="Mayilraj S."/>
            <person name="Subramanian S."/>
        </authorList>
    </citation>
    <scope>NUCLEOTIDE SEQUENCE [LARGE SCALE GENOMIC DNA]</scope>
    <source>
        <strain evidence="11 12">DSM 436</strain>
    </source>
</reference>
<keyword evidence="9" id="KW-0963">Cytoplasm</keyword>
<dbReference type="EMBL" id="ASRX01000059">
    <property type="protein sequence ID" value="EYF02553.1"/>
    <property type="molecule type" value="Genomic_DNA"/>
</dbReference>
<keyword evidence="3 9" id="KW-0028">Amino-acid biosynthesis</keyword>
<dbReference type="CDD" id="cd04238">
    <property type="entry name" value="AAK_NAGK-like"/>
    <property type="match status" value="1"/>
</dbReference>
<keyword evidence="7 9" id="KW-0067">ATP-binding</keyword>
<dbReference type="GO" id="GO:0003991">
    <property type="term" value="F:acetylglutamate kinase activity"/>
    <property type="evidence" value="ECO:0007669"/>
    <property type="project" value="UniProtKB-UniRule"/>
</dbReference>
<feature type="binding site" evidence="9">
    <location>
        <begin position="53"/>
        <end position="54"/>
    </location>
    <ligand>
        <name>substrate</name>
    </ligand>
</feature>
<dbReference type="GO" id="GO:0005737">
    <property type="term" value="C:cytoplasm"/>
    <property type="evidence" value="ECO:0007669"/>
    <property type="project" value="UniProtKB-SubCell"/>
</dbReference>
<keyword evidence="6 9" id="KW-0418">Kinase</keyword>
<dbReference type="InterPro" id="IPR004662">
    <property type="entry name" value="AcgluKinase_fam"/>
</dbReference>
<comment type="pathway">
    <text evidence="1 9">Amino-acid biosynthesis; L-arginine biosynthesis; N(2)-acetyl-L-ornithine from L-glutamate: step 2/4.</text>
</comment>
<dbReference type="GO" id="GO:0042450">
    <property type="term" value="P:L-arginine biosynthetic process via ornithine"/>
    <property type="evidence" value="ECO:0007669"/>
    <property type="project" value="UniProtKB-UniRule"/>
</dbReference>
<dbReference type="PRINTS" id="PR00474">
    <property type="entry name" value="GLU5KINASE"/>
</dbReference>